<keyword evidence="5" id="KW-0326">Glycosidase</keyword>
<proteinExistence type="inferred from homology"/>
<dbReference type="HOGENOM" id="CLU_006462_1_1_1"/>
<comment type="catalytic activity">
    <reaction evidence="1">
        <text>Hydrolysis of terminal, non-reducing (1-&gt;4)-linked alpha-D-glucose residues with release of alpha-D-glucose.</text>
        <dbReference type="EC" id="3.2.1.20"/>
    </reaction>
</comment>
<dbReference type="SUPFAM" id="SSF51445">
    <property type="entry name" value="(Trans)glycosidases"/>
    <property type="match status" value="1"/>
</dbReference>
<name>A0A074YHP1_AURSE</name>
<keyword evidence="6" id="KW-0462">Maltose metabolism</keyword>
<dbReference type="InterPro" id="IPR017853">
    <property type="entry name" value="GH"/>
</dbReference>
<evidence type="ECO:0000256" key="2">
    <source>
        <dbReference type="ARBA" id="ARBA00008061"/>
    </source>
</evidence>
<evidence type="ECO:0000259" key="9">
    <source>
        <dbReference type="SMART" id="SM00642"/>
    </source>
</evidence>
<dbReference type="Gene3D" id="2.60.40.1180">
    <property type="entry name" value="Golgi alpha-mannosidase II"/>
    <property type="match status" value="1"/>
</dbReference>
<evidence type="ECO:0000256" key="3">
    <source>
        <dbReference type="ARBA" id="ARBA00012741"/>
    </source>
</evidence>
<dbReference type="EC" id="3.2.1.20" evidence="3"/>
<accession>A0A074YHP1</accession>
<keyword evidence="4 10" id="KW-0378">Hydrolase</keyword>
<keyword evidence="11" id="KW-1185">Reference proteome</keyword>
<dbReference type="OrthoDB" id="1740265at2759"/>
<dbReference type="InParanoid" id="A0A074YHP1"/>
<dbReference type="SUPFAM" id="SSF51011">
    <property type="entry name" value="Glycosyl hydrolase domain"/>
    <property type="match status" value="1"/>
</dbReference>
<reference evidence="10 11" key="1">
    <citation type="journal article" date="2014" name="BMC Genomics">
        <title>Genome sequencing of four Aureobasidium pullulans varieties: biotechnological potential, stress tolerance, and description of new species.</title>
        <authorList>
            <person name="Gostin Ar C."/>
            <person name="Ohm R.A."/>
            <person name="Kogej T."/>
            <person name="Sonjak S."/>
            <person name="Turk M."/>
            <person name="Zajc J."/>
            <person name="Zalar P."/>
            <person name="Grube M."/>
            <person name="Sun H."/>
            <person name="Han J."/>
            <person name="Sharma A."/>
            <person name="Chiniquy J."/>
            <person name="Ngan C.Y."/>
            <person name="Lipzen A."/>
            <person name="Barry K."/>
            <person name="Grigoriev I.V."/>
            <person name="Gunde-Cimerman N."/>
        </authorList>
    </citation>
    <scope>NUCLEOTIDE SEQUENCE [LARGE SCALE GENOMIC DNA]</scope>
    <source>
        <strain evidence="10 11">EXF-2481</strain>
    </source>
</reference>
<evidence type="ECO:0000313" key="11">
    <source>
        <dbReference type="Proteomes" id="UP000030641"/>
    </source>
</evidence>
<evidence type="ECO:0000256" key="1">
    <source>
        <dbReference type="ARBA" id="ARBA00001657"/>
    </source>
</evidence>
<dbReference type="OMA" id="WNQPEVH"/>
<dbReference type="SMART" id="SM00642">
    <property type="entry name" value="Aamy"/>
    <property type="match status" value="1"/>
</dbReference>
<dbReference type="PANTHER" id="PTHR10357">
    <property type="entry name" value="ALPHA-AMYLASE FAMILY MEMBER"/>
    <property type="match status" value="1"/>
</dbReference>
<dbReference type="GO" id="GO:0004574">
    <property type="term" value="F:oligo-1,6-glucosidase activity"/>
    <property type="evidence" value="ECO:0007669"/>
    <property type="project" value="TreeGrafter"/>
</dbReference>
<evidence type="ECO:0000256" key="4">
    <source>
        <dbReference type="ARBA" id="ARBA00022801"/>
    </source>
</evidence>
<dbReference type="GO" id="GO:0033934">
    <property type="term" value="F:glucan 1,4-alpha-maltotriohydrolase activity"/>
    <property type="evidence" value="ECO:0007669"/>
    <property type="project" value="TreeGrafter"/>
</dbReference>
<comment type="similarity">
    <text evidence="2">Belongs to the glycosyl hydrolase 13 family.</text>
</comment>
<evidence type="ECO:0000256" key="5">
    <source>
        <dbReference type="ARBA" id="ARBA00023295"/>
    </source>
</evidence>
<dbReference type="EMBL" id="KL584758">
    <property type="protein sequence ID" value="KEQ95589.1"/>
    <property type="molecule type" value="Genomic_DNA"/>
</dbReference>
<dbReference type="GO" id="GO:0000025">
    <property type="term" value="P:maltose catabolic process"/>
    <property type="evidence" value="ECO:0007669"/>
    <property type="project" value="TreeGrafter"/>
</dbReference>
<gene>
    <name evidence="10" type="ORF">AUEXF2481DRAFT_65069</name>
</gene>
<dbReference type="GO" id="GO:0004558">
    <property type="term" value="F:alpha-1,4-glucosidase activity"/>
    <property type="evidence" value="ECO:0007669"/>
    <property type="project" value="UniProtKB-EC"/>
</dbReference>
<sequence>MATNKLEKGTPWWKDAIVYQIYPASFKDSNSDGIGDILGIISKLDYLEVLGVNALWICPMYASPQVDMGYDISDYQNLHAPYGTVADMEALIEKAHIRGMKVLLDLVINHTSNQHAWFKESRSSKDNPKRNWYIWKPAKYDKDGQRQPPNNWRSNFEGSVWEWDGHTQEYYLHLFAVEQPDLNWEVEETRRAIYNEAMVFWLEKGVDGFRIDTVNMYSKPTDYPDAEITDMGTVLQGAGHLYVNGPRMDEFLNEMNAVLSRYNAVSVGECPLTPDLARVKKYVSAKEKQLDMVFQFDVVDVGQGKSHRYHTKPHNYKLTELKRAVLFSQGLVSPESDSWAAAFMENHDQARSISRFGNDTTPALAIRSGKMLAILNACLSGTLFVYQGQEIGCVNLPKSFPIEDYQDLESRRYYNVAEARCGNDKEELAKVFSVLQYLARDHARSPMQWESTLPDGGFTGEGVKPWMKLNPFTTTINVKQQIHDPDSVLNFWKQMLRLRKNYSALLVHGEFKLVDFDNEHVFSFVKELKGQKALIVCNFCDRESKLPSVTGKKQLLIINTEGSKNDVLNAWEGRVYLLE</sequence>
<feature type="domain" description="Glycosyl hydrolase family 13 catalytic" evidence="9">
    <location>
        <begin position="20"/>
        <end position="420"/>
    </location>
</feature>
<dbReference type="InterPro" id="IPR006047">
    <property type="entry name" value="GH13_cat_dom"/>
</dbReference>
<dbReference type="CDD" id="cd11333">
    <property type="entry name" value="AmyAc_SI_OligoGlu_DGase"/>
    <property type="match status" value="1"/>
</dbReference>
<dbReference type="Proteomes" id="UP000030641">
    <property type="component" value="Unassembled WGS sequence"/>
</dbReference>
<dbReference type="Gene3D" id="3.20.20.80">
    <property type="entry name" value="Glycosidases"/>
    <property type="match status" value="1"/>
</dbReference>
<dbReference type="Gene3D" id="3.90.400.10">
    <property type="entry name" value="Oligo-1,6-glucosidase, Domain 2"/>
    <property type="match status" value="1"/>
</dbReference>
<evidence type="ECO:0000256" key="6">
    <source>
        <dbReference type="ARBA" id="ARBA00026248"/>
    </source>
</evidence>
<dbReference type="AlphaFoldDB" id="A0A074YHP1"/>
<evidence type="ECO:0000256" key="8">
    <source>
        <dbReference type="ARBA" id="ARBA00073730"/>
    </source>
</evidence>
<organism evidence="10 11">
    <name type="scientific">Aureobasidium subglaciale (strain EXF-2481)</name>
    <name type="common">Aureobasidium pullulans var. subglaciale</name>
    <dbReference type="NCBI Taxonomy" id="1043005"/>
    <lineage>
        <taxon>Eukaryota</taxon>
        <taxon>Fungi</taxon>
        <taxon>Dikarya</taxon>
        <taxon>Ascomycota</taxon>
        <taxon>Pezizomycotina</taxon>
        <taxon>Dothideomycetes</taxon>
        <taxon>Dothideomycetidae</taxon>
        <taxon>Dothideales</taxon>
        <taxon>Saccotheciaceae</taxon>
        <taxon>Aureobasidium</taxon>
    </lineage>
</organism>
<dbReference type="GO" id="GO:0004556">
    <property type="term" value="F:alpha-amylase activity"/>
    <property type="evidence" value="ECO:0007669"/>
    <property type="project" value="TreeGrafter"/>
</dbReference>
<dbReference type="GO" id="GO:0005987">
    <property type="term" value="P:sucrose catabolic process"/>
    <property type="evidence" value="ECO:0007669"/>
    <property type="project" value="TreeGrafter"/>
</dbReference>
<dbReference type="FunFam" id="3.20.20.80:FF:000064">
    <property type="entry name" value="Oligo-1,6-glucosidase"/>
    <property type="match status" value="1"/>
</dbReference>
<dbReference type="GeneID" id="25370031"/>
<dbReference type="STRING" id="1043005.A0A074YHP1"/>
<dbReference type="FunFam" id="3.90.400.10:FF:000003">
    <property type="entry name" value="Probable alpha-glucosidase (Maltase)"/>
    <property type="match status" value="1"/>
</dbReference>
<dbReference type="RefSeq" id="XP_013344261.1">
    <property type="nucleotide sequence ID" value="XM_013488807.1"/>
</dbReference>
<dbReference type="InterPro" id="IPR013780">
    <property type="entry name" value="Glyco_hydro_b"/>
</dbReference>
<evidence type="ECO:0000313" key="10">
    <source>
        <dbReference type="EMBL" id="KEQ95589.1"/>
    </source>
</evidence>
<dbReference type="GO" id="GO:0004575">
    <property type="term" value="F:sucrose alpha-glucosidase activity"/>
    <property type="evidence" value="ECO:0007669"/>
    <property type="project" value="TreeGrafter"/>
</dbReference>
<dbReference type="FunFam" id="3.20.20.80:FF:000087">
    <property type="entry name" value="Oligo-1,6-glucosidase IMA1"/>
    <property type="match status" value="1"/>
</dbReference>
<protein>
    <recommendedName>
        <fullName evidence="8">Alpha-glucosidase</fullName>
        <ecNumber evidence="3">3.2.1.20</ecNumber>
    </recommendedName>
    <alternativeName>
        <fullName evidence="7">Maltase</fullName>
    </alternativeName>
</protein>
<dbReference type="Pfam" id="PF00128">
    <property type="entry name" value="Alpha-amylase"/>
    <property type="match status" value="1"/>
</dbReference>
<dbReference type="FunCoup" id="A0A074YHP1">
    <property type="interactions" value="895"/>
</dbReference>
<evidence type="ECO:0000256" key="7">
    <source>
        <dbReference type="ARBA" id="ARBA00041343"/>
    </source>
</evidence>
<dbReference type="InterPro" id="IPR045857">
    <property type="entry name" value="O16G_dom_2"/>
</dbReference>
<dbReference type="PANTHER" id="PTHR10357:SF179">
    <property type="entry name" value="NEUTRAL AND BASIC AMINO ACID TRANSPORT PROTEIN RBAT"/>
    <property type="match status" value="1"/>
</dbReference>